<dbReference type="InterPro" id="IPR023230">
    <property type="entry name" value="Glyco_hydro_2_CS"/>
</dbReference>
<dbReference type="GO" id="GO:0005990">
    <property type="term" value="P:lactose catabolic process"/>
    <property type="evidence" value="ECO:0007669"/>
    <property type="project" value="TreeGrafter"/>
</dbReference>
<dbReference type="InterPro" id="IPR013783">
    <property type="entry name" value="Ig-like_fold"/>
</dbReference>
<dbReference type="PROSITE" id="PS00608">
    <property type="entry name" value="GLYCOSYL_HYDROL_F2_2"/>
    <property type="match status" value="1"/>
</dbReference>
<dbReference type="SUPFAM" id="SSF51445">
    <property type="entry name" value="(Trans)glycosidases"/>
    <property type="match status" value="1"/>
</dbReference>
<evidence type="ECO:0000256" key="4">
    <source>
        <dbReference type="ARBA" id="ARBA00012756"/>
    </source>
</evidence>
<keyword evidence="6 10" id="KW-0378">Hydrolase</keyword>
<dbReference type="Pfam" id="PF16353">
    <property type="entry name" value="LacZ_4"/>
    <property type="match status" value="1"/>
</dbReference>
<dbReference type="InterPro" id="IPR032312">
    <property type="entry name" value="LacZ_4"/>
</dbReference>
<dbReference type="Gene3D" id="3.20.20.80">
    <property type="entry name" value="Glycosidases"/>
    <property type="match status" value="1"/>
</dbReference>
<comment type="caution">
    <text evidence="12">The sequence shown here is derived from an EMBL/GenBank/DDBJ whole genome shotgun (WGS) entry which is preliminary data.</text>
</comment>
<dbReference type="FunFam" id="3.20.20.80:FF:000018">
    <property type="entry name" value="Beta-galactosidase"/>
    <property type="match status" value="1"/>
</dbReference>
<dbReference type="SUPFAM" id="SSF49785">
    <property type="entry name" value="Galactose-binding domain-like"/>
    <property type="match status" value="1"/>
</dbReference>
<comment type="similarity">
    <text evidence="3 10">Belongs to the glycosyl hydrolase 2 family.</text>
</comment>
<evidence type="ECO:0000256" key="7">
    <source>
        <dbReference type="ARBA" id="ARBA00023053"/>
    </source>
</evidence>
<dbReference type="GO" id="GO:0009341">
    <property type="term" value="C:beta-galactosidase complex"/>
    <property type="evidence" value="ECO:0007669"/>
    <property type="project" value="InterPro"/>
</dbReference>
<reference evidence="12 13" key="1">
    <citation type="submission" date="2017-10" db="EMBL/GenBank/DDBJ databases">
        <title>Draft genome of two endophytic bacteria isolated from 'guarana' Paullinia cupana (Mart.) Ducke.</title>
        <authorList>
            <person name="Siqueira K.A."/>
            <person name="Liotti R.G."/>
            <person name="Mendes T.A."/>
            <person name="Soares M.A."/>
        </authorList>
    </citation>
    <scope>NUCLEOTIDE SEQUENCE [LARGE SCALE GENOMIC DNA]</scope>
    <source>
        <strain evidence="12 13">342</strain>
    </source>
</reference>
<dbReference type="Gene3D" id="2.60.40.10">
    <property type="entry name" value="Immunoglobulins"/>
    <property type="match status" value="2"/>
</dbReference>
<evidence type="ECO:0000313" key="12">
    <source>
        <dbReference type="EMBL" id="PRD17311.1"/>
    </source>
</evidence>
<dbReference type="Gene3D" id="2.60.120.260">
    <property type="entry name" value="Galactose-binding domain-like"/>
    <property type="match status" value="1"/>
</dbReference>
<dbReference type="InterPro" id="IPR011013">
    <property type="entry name" value="Gal_mutarotase_sf_dom"/>
</dbReference>
<dbReference type="InterPro" id="IPR006102">
    <property type="entry name" value="Ig-like_GH2"/>
</dbReference>
<dbReference type="Proteomes" id="UP000239181">
    <property type="component" value="Unassembled WGS sequence"/>
</dbReference>
<comment type="cofactor">
    <cofactor evidence="2">
        <name>Na(+)</name>
        <dbReference type="ChEBI" id="CHEBI:29101"/>
    </cofactor>
</comment>
<evidence type="ECO:0000256" key="6">
    <source>
        <dbReference type="ARBA" id="ARBA00022801"/>
    </source>
</evidence>
<protein>
    <recommendedName>
        <fullName evidence="5 10">Beta-galactosidase</fullName>
        <ecNumber evidence="4 10">3.2.1.23</ecNumber>
    </recommendedName>
    <alternativeName>
        <fullName evidence="9 10">Lactase</fullName>
    </alternativeName>
</protein>
<dbReference type="InterPro" id="IPR036156">
    <property type="entry name" value="Beta-gal/glucu_dom_sf"/>
</dbReference>
<dbReference type="EC" id="3.2.1.23" evidence="4 10"/>
<dbReference type="InterPro" id="IPR014718">
    <property type="entry name" value="GH-type_carb-bd"/>
</dbReference>
<dbReference type="InterPro" id="IPR006103">
    <property type="entry name" value="Glyco_hydro_2_cat"/>
</dbReference>
<evidence type="ECO:0000256" key="3">
    <source>
        <dbReference type="ARBA" id="ARBA00007401"/>
    </source>
</evidence>
<evidence type="ECO:0000259" key="11">
    <source>
        <dbReference type="SMART" id="SM01038"/>
    </source>
</evidence>
<dbReference type="SMART" id="SM01038">
    <property type="entry name" value="Bgal_small_N"/>
    <property type="match status" value="1"/>
</dbReference>
<evidence type="ECO:0000256" key="9">
    <source>
        <dbReference type="ARBA" id="ARBA00032230"/>
    </source>
</evidence>
<dbReference type="SUPFAM" id="SSF49303">
    <property type="entry name" value="beta-Galactosidase/glucuronidase domain"/>
    <property type="match status" value="2"/>
</dbReference>
<evidence type="ECO:0000256" key="1">
    <source>
        <dbReference type="ARBA" id="ARBA00001412"/>
    </source>
</evidence>
<comment type="catalytic activity">
    <reaction evidence="1 10">
        <text>Hydrolysis of terminal non-reducing beta-D-galactose residues in beta-D-galactosides.</text>
        <dbReference type="EC" id="3.2.1.23"/>
    </reaction>
</comment>
<accession>A0A2S9IHP5</accession>
<evidence type="ECO:0000256" key="10">
    <source>
        <dbReference type="RuleBase" id="RU361154"/>
    </source>
</evidence>
<dbReference type="InterPro" id="IPR017853">
    <property type="entry name" value="GH"/>
</dbReference>
<gene>
    <name evidence="12" type="primary">lacZ</name>
    <name evidence="12" type="ORF">CQW29_01360</name>
</gene>
<dbReference type="GO" id="GO:0004565">
    <property type="term" value="F:beta-galactosidase activity"/>
    <property type="evidence" value="ECO:0007669"/>
    <property type="project" value="UniProtKB-EC"/>
</dbReference>
<keyword evidence="8 10" id="KW-0326">Glycosidase</keyword>
<evidence type="ECO:0000256" key="5">
    <source>
        <dbReference type="ARBA" id="ARBA00013303"/>
    </source>
</evidence>
<dbReference type="SUPFAM" id="SSF74650">
    <property type="entry name" value="Galactose mutarotase-like"/>
    <property type="match status" value="1"/>
</dbReference>
<keyword evidence="7" id="KW-0915">Sodium</keyword>
<dbReference type="Pfam" id="PF02929">
    <property type="entry name" value="Bgal_small_N"/>
    <property type="match status" value="1"/>
</dbReference>
<dbReference type="RefSeq" id="WP_105590910.1">
    <property type="nucleotide sequence ID" value="NZ_PDET01000001.1"/>
</dbReference>
<evidence type="ECO:0000256" key="2">
    <source>
        <dbReference type="ARBA" id="ARBA00001959"/>
    </source>
</evidence>
<dbReference type="NCBIfam" id="NF007074">
    <property type="entry name" value="PRK09525.1"/>
    <property type="match status" value="1"/>
</dbReference>
<dbReference type="InterPro" id="IPR023232">
    <property type="entry name" value="Glyco_hydro_2_AS"/>
</dbReference>
<dbReference type="PANTHER" id="PTHR46323">
    <property type="entry name" value="BETA-GALACTOSIDASE"/>
    <property type="match status" value="1"/>
</dbReference>
<keyword evidence="13" id="KW-1185">Reference proteome</keyword>
<dbReference type="OrthoDB" id="9758603at2"/>
<name>A0A2S9IHP5_9GAMM</name>
<dbReference type="PANTHER" id="PTHR46323:SF2">
    <property type="entry name" value="BETA-GALACTOSIDASE"/>
    <property type="match status" value="1"/>
</dbReference>
<sequence length="1033" mass="118080">MSEYSNAFAEIIKRKDWQNLVITHLNRLPAHGRMNSWRSESDARDNTPSPNRRCLNGQWEFTLYNSPEQVPARWLEYSDETVNKTPVPSNWQVQGYDVPIYTNVTYPINTTPPQVPKNNPTGCYTTTVEIDESWLAEGVVNIIFDGVNSAFHLWCNGNWVGYSQDSRLPAEFSLNQWAKPGKNRLCVMVMRWSVGTWLEDQDMWRMSGIFRPVWLQHRPAAHLADVIISPHLNDDFDSGYLHIQATLGGDVSDPEAWAVKLTLWQGERVCVQKIVPFGTQKIDARGPWRERLDTLLTLDNPQLWSAEQPHLYRLTATLLDPHGQAVESEAWNTGFRRVEIADGLLKINGKPLLVRGVNRHEHDPVLGQAVDDASMLQDILLLKQNNFNAVRCSHYPNQSRWYELCDEYGLYVVDEANIETQGMIPMRRLAEDSEWLHAFSARVTRMVHSNRNHTAIIIWSLGNESGIGSSHEALYHWVKKNDPTRPVQYEGGGAATSSTDIICPMYARVDQDQPFPAVPKWAIKKWIGLPGEQRPLILCEYTHGMGNSLGGIEKYWQAFRQYPRLQGGFLWDWMDQALIRKDESGVPHYAYGGDFGDTPNDKQFCLNGLLFPDRTPHPSLHEVKYLQQYFHCRLLSSQPLEIEVASEYQFRTSDNETLFWSVQSRGVDVAQGEITLNIAPEGHVRLTLPCDISDFSQLAELSLMLEVRQPNATPWSEAGHVAAWQQIALPSDWLALPPRIRGDVQLSEEDECYYVTAGGRRWAFNRKQGLLTQCWLEGEPQLLTPFRDQFVRAPLDNDIGTSELGQEQPDAWAVRWRTAGLYDMESECISCSAQQLEDSVEIVADLHWWANGRLAIASRWHLRFDGEGQLHLTVEGSRAVSLPPLARIGITAQLADRQAPVSWLGNGPWENYPDRAASARYSRWTLPLEAMTTPYIFPCENGLRTRTRELSWGEFHLYGEFHFSLQRYSTRQLKAVDHRHLLREEPGVWVNIDARHMGIGGDDSWTTNIVPEADQLTEKNWRYSVTIAFSQQQ</sequence>
<feature type="domain" description="Beta galactosidase small chain/" evidence="11">
    <location>
        <begin position="754"/>
        <end position="1028"/>
    </location>
</feature>
<dbReference type="EMBL" id="PDET01000001">
    <property type="protein sequence ID" value="PRD17311.1"/>
    <property type="molecule type" value="Genomic_DNA"/>
</dbReference>
<dbReference type="PROSITE" id="PS00719">
    <property type="entry name" value="GLYCOSYL_HYDROL_F2_1"/>
    <property type="match status" value="1"/>
</dbReference>
<dbReference type="Pfam" id="PF02837">
    <property type="entry name" value="Glyco_hydro_2_N"/>
    <property type="match status" value="1"/>
</dbReference>
<dbReference type="Pfam" id="PF00703">
    <property type="entry name" value="Glyco_hydro_2"/>
    <property type="match status" value="1"/>
</dbReference>
<dbReference type="InterPro" id="IPR006104">
    <property type="entry name" value="Glyco_hydro_2_N"/>
</dbReference>
<dbReference type="AlphaFoldDB" id="A0A2S9IHP5"/>
<dbReference type="InterPro" id="IPR004199">
    <property type="entry name" value="B-gal_small/dom_5"/>
</dbReference>
<dbReference type="InterPro" id="IPR008979">
    <property type="entry name" value="Galactose-bd-like_sf"/>
</dbReference>
<dbReference type="Pfam" id="PF02836">
    <property type="entry name" value="Glyco_hydro_2_C"/>
    <property type="match status" value="1"/>
</dbReference>
<dbReference type="GO" id="GO:0030246">
    <property type="term" value="F:carbohydrate binding"/>
    <property type="evidence" value="ECO:0007669"/>
    <property type="project" value="InterPro"/>
</dbReference>
<organism evidence="12 13">
    <name type="scientific">Pantoea coffeiphila</name>
    <dbReference type="NCBI Taxonomy" id="1465635"/>
    <lineage>
        <taxon>Bacteria</taxon>
        <taxon>Pseudomonadati</taxon>
        <taxon>Pseudomonadota</taxon>
        <taxon>Gammaproteobacteria</taxon>
        <taxon>Enterobacterales</taxon>
        <taxon>Erwiniaceae</taxon>
        <taxon>Pantoea</taxon>
    </lineage>
</organism>
<dbReference type="InterPro" id="IPR050347">
    <property type="entry name" value="Bact_Beta-galactosidase"/>
</dbReference>
<dbReference type="Gene3D" id="2.70.98.10">
    <property type="match status" value="1"/>
</dbReference>
<evidence type="ECO:0000256" key="8">
    <source>
        <dbReference type="ARBA" id="ARBA00023295"/>
    </source>
</evidence>
<dbReference type="InterPro" id="IPR006101">
    <property type="entry name" value="Glyco_hydro_2"/>
</dbReference>
<dbReference type="PRINTS" id="PR00132">
    <property type="entry name" value="GLHYDRLASE2"/>
</dbReference>
<proteinExistence type="inferred from homology"/>
<evidence type="ECO:0000313" key="13">
    <source>
        <dbReference type="Proteomes" id="UP000239181"/>
    </source>
</evidence>